<evidence type="ECO:0000313" key="13">
    <source>
        <dbReference type="EMBL" id="CAB5046977.1"/>
    </source>
</evidence>
<sequence>MGTSLGMAITRAGGAVRFTDLNREHAELASARVGSSFEGMGDLFVAAVPTTFVGRVILEAFKSNLALNFTDLGSTKTNVQLEVSSFGVSELFCGGHPMAGSERSGPTGARSDLFEGRPWVITPSSKTSGQSLEAVRELVALVGALPVELTPEGHDRAVAEVSHGPQVLASLLASSLNQVDVSHLSIAGQGLRDTTRIAGSSPEVWASILSTNGAQVATFLEPIAEELALIIAALKAGDAEALKAFISRGNAGRDLIPGKHGLSIREYDQISVVLPDRPGQLALLFDIFSELKVNVEDISMEHSLGLPAGLIQLSLQVGHGEKTVQELIVRGWRAFTLAG</sequence>
<evidence type="ECO:0000256" key="8">
    <source>
        <dbReference type="ARBA" id="ARBA00049260"/>
    </source>
</evidence>
<dbReference type="PANTHER" id="PTHR21363:SF0">
    <property type="entry name" value="PREPHENATE DEHYDROGENASE [NADP(+)]"/>
    <property type="match status" value="1"/>
</dbReference>
<evidence type="ECO:0000256" key="1">
    <source>
        <dbReference type="ARBA" id="ARBA00005067"/>
    </source>
</evidence>
<dbReference type="Pfam" id="PF02153">
    <property type="entry name" value="PDH_N"/>
    <property type="match status" value="1"/>
</dbReference>
<dbReference type="GO" id="GO:0008977">
    <property type="term" value="F:prephenate dehydrogenase (NAD+) activity"/>
    <property type="evidence" value="ECO:0007669"/>
    <property type="project" value="UniProtKB-EC"/>
</dbReference>
<dbReference type="PROSITE" id="PS51671">
    <property type="entry name" value="ACT"/>
    <property type="match status" value="1"/>
</dbReference>
<evidence type="ECO:0000256" key="2">
    <source>
        <dbReference type="ARBA" id="ARBA00012068"/>
    </source>
</evidence>
<evidence type="ECO:0000256" key="6">
    <source>
        <dbReference type="ARBA" id="ARBA00023027"/>
    </source>
</evidence>
<dbReference type="GO" id="GO:0004665">
    <property type="term" value="F:prephenate dehydrogenase (NADP+) activity"/>
    <property type="evidence" value="ECO:0007669"/>
    <property type="project" value="InterPro"/>
</dbReference>
<dbReference type="InterPro" id="IPR046826">
    <property type="entry name" value="PDH_N"/>
</dbReference>
<dbReference type="SUPFAM" id="SSF48179">
    <property type="entry name" value="6-phosphogluconate dehydrogenase C-terminal domain-like"/>
    <property type="match status" value="1"/>
</dbReference>
<dbReference type="AlphaFoldDB" id="A0A6J6PIF1"/>
<dbReference type="EMBL" id="CAEZZQ010000004">
    <property type="protein sequence ID" value="CAB4764557.1"/>
    <property type="molecule type" value="Genomic_DNA"/>
</dbReference>
<protein>
    <recommendedName>
        <fullName evidence="3">Prephenate dehydrogenase</fullName>
        <ecNumber evidence="2">1.3.1.12</ecNumber>
    </recommendedName>
</protein>
<accession>A0A6J6PIF1</accession>
<feature type="domain" description="ACT" evidence="10">
    <location>
        <begin position="269"/>
        <end position="339"/>
    </location>
</feature>
<keyword evidence="4" id="KW-0827">Tyrosine biosynthesis</keyword>
<organism evidence="11">
    <name type="scientific">freshwater metagenome</name>
    <dbReference type="NCBI Taxonomy" id="449393"/>
    <lineage>
        <taxon>unclassified sequences</taxon>
        <taxon>metagenomes</taxon>
        <taxon>ecological metagenomes</taxon>
    </lineage>
</organism>
<comment type="catalytic activity">
    <reaction evidence="8">
        <text>prephenate + NAD(+) = 3-(4-hydroxyphenyl)pyruvate + CO2 + NADH</text>
        <dbReference type="Rhea" id="RHEA:13869"/>
        <dbReference type="ChEBI" id="CHEBI:16526"/>
        <dbReference type="ChEBI" id="CHEBI:29934"/>
        <dbReference type="ChEBI" id="CHEBI:36242"/>
        <dbReference type="ChEBI" id="CHEBI:57540"/>
        <dbReference type="ChEBI" id="CHEBI:57945"/>
        <dbReference type="EC" id="1.3.1.12"/>
    </reaction>
</comment>
<keyword evidence="7" id="KW-0057">Aromatic amino acid biosynthesis</keyword>
<dbReference type="PANTHER" id="PTHR21363">
    <property type="entry name" value="PREPHENATE DEHYDROGENASE"/>
    <property type="match status" value="1"/>
</dbReference>
<dbReference type="EMBL" id="CAEZXW010000023">
    <property type="protein sequence ID" value="CAB4699241.1"/>
    <property type="molecule type" value="Genomic_DNA"/>
</dbReference>
<evidence type="ECO:0000313" key="11">
    <source>
        <dbReference type="EMBL" id="CAB4699241.1"/>
    </source>
</evidence>
<evidence type="ECO:0000256" key="4">
    <source>
        <dbReference type="ARBA" id="ARBA00022498"/>
    </source>
</evidence>
<dbReference type="NCBIfam" id="NF005112">
    <property type="entry name" value="PRK06545.2-4"/>
    <property type="match status" value="1"/>
</dbReference>
<dbReference type="InterPro" id="IPR046825">
    <property type="entry name" value="PDH_C"/>
</dbReference>
<dbReference type="UniPathway" id="UPA00122">
    <property type="reaction ID" value="UER00961"/>
</dbReference>
<dbReference type="InterPro" id="IPR036291">
    <property type="entry name" value="NAD(P)-bd_dom_sf"/>
</dbReference>
<proteinExistence type="predicted"/>
<dbReference type="EC" id="1.3.1.12" evidence="2"/>
<dbReference type="Pfam" id="PF20463">
    <property type="entry name" value="PDH_C"/>
    <property type="match status" value="1"/>
</dbReference>
<dbReference type="GO" id="GO:0006571">
    <property type="term" value="P:tyrosine biosynthetic process"/>
    <property type="evidence" value="ECO:0007669"/>
    <property type="project" value="UniProtKB-UniPathway"/>
</dbReference>
<dbReference type="PROSITE" id="PS51176">
    <property type="entry name" value="PDH_ADH"/>
    <property type="match status" value="1"/>
</dbReference>
<evidence type="ECO:0000256" key="7">
    <source>
        <dbReference type="ARBA" id="ARBA00023141"/>
    </source>
</evidence>
<comment type="pathway">
    <text evidence="1">Amino-acid biosynthesis; L-tyrosine biosynthesis; (4-hydroxyphenyl)pyruvate from prephenate (NAD(+) route): step 1/1.</text>
</comment>
<dbReference type="GO" id="GO:0070403">
    <property type="term" value="F:NAD+ binding"/>
    <property type="evidence" value="ECO:0007669"/>
    <property type="project" value="InterPro"/>
</dbReference>
<dbReference type="SUPFAM" id="SSF51735">
    <property type="entry name" value="NAD(P)-binding Rossmann-fold domains"/>
    <property type="match status" value="1"/>
</dbReference>
<feature type="domain" description="Prephenate/arogenate dehydrogenase" evidence="9">
    <location>
        <begin position="1"/>
        <end position="264"/>
    </location>
</feature>
<dbReference type="InterPro" id="IPR002912">
    <property type="entry name" value="ACT_dom"/>
</dbReference>
<keyword evidence="6" id="KW-0520">NAD</keyword>
<name>A0A6J6PIF1_9ZZZZ</name>
<evidence type="ECO:0000256" key="3">
    <source>
        <dbReference type="ARBA" id="ARBA00016891"/>
    </source>
</evidence>
<dbReference type="EMBL" id="CAFBQF010000016">
    <property type="protein sequence ID" value="CAB5046977.1"/>
    <property type="molecule type" value="Genomic_DNA"/>
</dbReference>
<reference evidence="11" key="1">
    <citation type="submission" date="2020-05" db="EMBL/GenBank/DDBJ databases">
        <authorList>
            <person name="Chiriac C."/>
            <person name="Salcher M."/>
            <person name="Ghai R."/>
            <person name="Kavagutti S V."/>
        </authorList>
    </citation>
    <scope>NUCLEOTIDE SEQUENCE</scope>
</reference>
<dbReference type="InterPro" id="IPR045865">
    <property type="entry name" value="ACT-like_dom_sf"/>
</dbReference>
<dbReference type="InterPro" id="IPR050812">
    <property type="entry name" value="Preph/Arog_dehydrog"/>
</dbReference>
<dbReference type="SUPFAM" id="SSF55021">
    <property type="entry name" value="ACT-like"/>
    <property type="match status" value="1"/>
</dbReference>
<evidence type="ECO:0000256" key="5">
    <source>
        <dbReference type="ARBA" id="ARBA00023002"/>
    </source>
</evidence>
<evidence type="ECO:0000313" key="12">
    <source>
        <dbReference type="EMBL" id="CAB4764557.1"/>
    </source>
</evidence>
<dbReference type="InterPro" id="IPR008927">
    <property type="entry name" value="6-PGluconate_DH-like_C_sf"/>
</dbReference>
<dbReference type="Gene3D" id="3.40.50.720">
    <property type="entry name" value="NAD(P)-binding Rossmann-like Domain"/>
    <property type="match status" value="1"/>
</dbReference>
<evidence type="ECO:0000259" key="10">
    <source>
        <dbReference type="PROSITE" id="PS51671"/>
    </source>
</evidence>
<gene>
    <name evidence="11" type="ORF">UFOPK2593_00535</name>
    <name evidence="12" type="ORF">UFOPK2894_00121</name>
    <name evidence="13" type="ORF">UFOPK4295_00464</name>
</gene>
<keyword evidence="7" id="KW-0028">Amino-acid biosynthesis</keyword>
<keyword evidence="5" id="KW-0560">Oxidoreductase</keyword>
<dbReference type="Gene3D" id="1.10.3660.10">
    <property type="entry name" value="6-phosphogluconate dehydrogenase C-terminal like domain"/>
    <property type="match status" value="1"/>
</dbReference>
<evidence type="ECO:0000259" key="9">
    <source>
        <dbReference type="PROSITE" id="PS51176"/>
    </source>
</evidence>
<dbReference type="InterPro" id="IPR003099">
    <property type="entry name" value="Prephen_DH"/>
</dbReference>